<dbReference type="PANTHER" id="PTHR24286:SF305">
    <property type="entry name" value="CYTOCHROME P450 708A2"/>
    <property type="match status" value="1"/>
</dbReference>
<dbReference type="SUPFAM" id="SSF48264">
    <property type="entry name" value="Cytochrome P450"/>
    <property type="match status" value="1"/>
</dbReference>
<evidence type="ECO:0000256" key="9">
    <source>
        <dbReference type="SAM" id="Phobius"/>
    </source>
</evidence>
<evidence type="ECO:0000256" key="2">
    <source>
        <dbReference type="ARBA" id="ARBA00022692"/>
    </source>
</evidence>
<organism evidence="10 11">
    <name type="scientific">Castilleja foliolosa</name>
    <dbReference type="NCBI Taxonomy" id="1961234"/>
    <lineage>
        <taxon>Eukaryota</taxon>
        <taxon>Viridiplantae</taxon>
        <taxon>Streptophyta</taxon>
        <taxon>Embryophyta</taxon>
        <taxon>Tracheophyta</taxon>
        <taxon>Spermatophyta</taxon>
        <taxon>Magnoliopsida</taxon>
        <taxon>eudicotyledons</taxon>
        <taxon>Gunneridae</taxon>
        <taxon>Pentapetalae</taxon>
        <taxon>asterids</taxon>
        <taxon>lamiids</taxon>
        <taxon>Lamiales</taxon>
        <taxon>Orobanchaceae</taxon>
        <taxon>Pedicularideae</taxon>
        <taxon>Castillejinae</taxon>
        <taxon>Castilleja</taxon>
    </lineage>
</organism>
<dbReference type="InterPro" id="IPR001128">
    <property type="entry name" value="Cyt_P450"/>
</dbReference>
<keyword evidence="3 7" id="KW-0479">Metal-binding</keyword>
<name>A0ABD3BA36_9LAMI</name>
<proteinExistence type="inferred from homology"/>
<feature type="transmembrane region" description="Helical" evidence="9">
    <location>
        <begin position="270"/>
        <end position="294"/>
    </location>
</feature>
<feature type="transmembrane region" description="Helical" evidence="9">
    <location>
        <begin position="6"/>
        <end position="21"/>
    </location>
</feature>
<dbReference type="InterPro" id="IPR036396">
    <property type="entry name" value="Cyt_P450_sf"/>
</dbReference>
<evidence type="ECO:0000256" key="6">
    <source>
        <dbReference type="ARBA" id="ARBA00023004"/>
    </source>
</evidence>
<reference evidence="11" key="1">
    <citation type="journal article" date="2024" name="IScience">
        <title>Strigolactones Initiate the Formation of Haustorium-like Structures in Castilleja.</title>
        <authorList>
            <person name="Buerger M."/>
            <person name="Peterson D."/>
            <person name="Chory J."/>
        </authorList>
    </citation>
    <scope>NUCLEOTIDE SEQUENCE [LARGE SCALE GENOMIC DNA]</scope>
</reference>
<accession>A0ABD3BA36</accession>
<dbReference type="Pfam" id="PF00067">
    <property type="entry name" value="p450"/>
    <property type="match status" value="1"/>
</dbReference>
<protein>
    <recommendedName>
        <fullName evidence="12">Cytochrome P450</fullName>
    </recommendedName>
</protein>
<evidence type="ECO:0000313" key="10">
    <source>
        <dbReference type="EMBL" id="KAL3614124.1"/>
    </source>
</evidence>
<dbReference type="PANTHER" id="PTHR24286">
    <property type="entry name" value="CYTOCHROME P450 26"/>
    <property type="match status" value="1"/>
</dbReference>
<keyword evidence="6 7" id="KW-0408">Iron</keyword>
<sequence length="473" mass="54395">MWYFAQFVIAFVIIYLTYWIYKWRNPKCNGILPPGSSGIPLIGETLELFIPTNSNNDLHPFIKKRLQRHGPLFRTNLAGRNVVVSADHEFNRFIFGQEEKSVVMWYLDSFGEIIEQGGFSADSLTIYKYKRNLVSSHFGIDCIRQKLLSQFEERVRKTLHSWATKDSIELEYAYLLMQGEFALTHLCSYDPHTSKELIDNFVNGAKAAFSFPLKIPGTTYYNGLKKKEKVLEKINEMVSVRLASSQNAPDDLLGQMIKDMSDVTFVTKEYIYRLIFTLMFAMFQSVPFTITVALKFLSENPDVLQELTAEHEEILRKRQTQDSSVTWEEFKSMTFTQQVINETMRLGSSFPGFLRKVVKDIKVNGYTIPAGWGLLASHRAMHLDPELYNDPLKFNPSRWKDVGPEFMAKNFKPFGGGIKQCPGADFTRASMALFLHVLVTKYRWSVVKGGEIVQDPTARFKNGLHINLSERQD</sequence>
<dbReference type="EMBL" id="JAVIJP010000107">
    <property type="protein sequence ID" value="KAL3614124.1"/>
    <property type="molecule type" value="Genomic_DNA"/>
</dbReference>
<keyword evidence="11" id="KW-1185">Reference proteome</keyword>
<dbReference type="GO" id="GO:0016020">
    <property type="term" value="C:membrane"/>
    <property type="evidence" value="ECO:0007669"/>
    <property type="project" value="UniProtKB-SubCell"/>
</dbReference>
<evidence type="ECO:0008006" key="12">
    <source>
        <dbReference type="Google" id="ProtNLM"/>
    </source>
</evidence>
<keyword evidence="5 8" id="KW-0560">Oxidoreductase</keyword>
<keyword evidence="4 9" id="KW-1133">Transmembrane helix</keyword>
<evidence type="ECO:0000256" key="4">
    <source>
        <dbReference type="ARBA" id="ARBA00022989"/>
    </source>
</evidence>
<dbReference type="Gene3D" id="1.10.630.10">
    <property type="entry name" value="Cytochrome P450"/>
    <property type="match status" value="1"/>
</dbReference>
<dbReference type="AlphaFoldDB" id="A0ABD3BA36"/>
<keyword evidence="8" id="KW-0503">Monooxygenase</keyword>
<comment type="subcellular location">
    <subcellularLocation>
        <location evidence="1">Membrane</location>
        <topology evidence="1">Single-pass membrane protein</topology>
    </subcellularLocation>
</comment>
<gene>
    <name evidence="10" type="ORF">CASFOL_042198</name>
</gene>
<keyword evidence="2 9" id="KW-0812">Transmembrane</keyword>
<feature type="binding site" description="axial binding residue" evidence="7">
    <location>
        <position position="421"/>
    </location>
    <ligand>
        <name>heme</name>
        <dbReference type="ChEBI" id="CHEBI:30413"/>
    </ligand>
    <ligandPart>
        <name>Fe</name>
        <dbReference type="ChEBI" id="CHEBI:18248"/>
    </ligandPart>
</feature>
<dbReference type="Proteomes" id="UP001632038">
    <property type="component" value="Unassembled WGS sequence"/>
</dbReference>
<dbReference type="PRINTS" id="PR00463">
    <property type="entry name" value="EP450I"/>
</dbReference>
<dbReference type="PROSITE" id="PS00086">
    <property type="entry name" value="CYTOCHROME_P450"/>
    <property type="match status" value="1"/>
</dbReference>
<evidence type="ECO:0000256" key="1">
    <source>
        <dbReference type="ARBA" id="ARBA00004167"/>
    </source>
</evidence>
<evidence type="ECO:0000313" key="11">
    <source>
        <dbReference type="Proteomes" id="UP001632038"/>
    </source>
</evidence>
<dbReference type="GO" id="GO:0046872">
    <property type="term" value="F:metal ion binding"/>
    <property type="evidence" value="ECO:0007669"/>
    <property type="project" value="UniProtKB-KW"/>
</dbReference>
<evidence type="ECO:0000256" key="7">
    <source>
        <dbReference type="PIRSR" id="PIRSR602401-1"/>
    </source>
</evidence>
<evidence type="ECO:0000256" key="3">
    <source>
        <dbReference type="ARBA" id="ARBA00022723"/>
    </source>
</evidence>
<dbReference type="InterPro" id="IPR017972">
    <property type="entry name" value="Cyt_P450_CS"/>
</dbReference>
<comment type="similarity">
    <text evidence="8">Belongs to the cytochrome P450 family.</text>
</comment>
<dbReference type="GO" id="GO:0004497">
    <property type="term" value="F:monooxygenase activity"/>
    <property type="evidence" value="ECO:0007669"/>
    <property type="project" value="UniProtKB-KW"/>
</dbReference>
<keyword evidence="7 8" id="KW-0349">Heme</keyword>
<keyword evidence="9" id="KW-0472">Membrane</keyword>
<evidence type="ECO:0000256" key="8">
    <source>
        <dbReference type="RuleBase" id="RU000461"/>
    </source>
</evidence>
<comment type="caution">
    <text evidence="10">The sequence shown here is derived from an EMBL/GenBank/DDBJ whole genome shotgun (WGS) entry which is preliminary data.</text>
</comment>
<evidence type="ECO:0000256" key="5">
    <source>
        <dbReference type="ARBA" id="ARBA00023002"/>
    </source>
</evidence>
<dbReference type="InterPro" id="IPR002401">
    <property type="entry name" value="Cyt_P450_E_grp-I"/>
</dbReference>
<comment type="cofactor">
    <cofactor evidence="7">
        <name>heme</name>
        <dbReference type="ChEBI" id="CHEBI:30413"/>
    </cofactor>
</comment>